<protein>
    <submittedName>
        <fullName evidence="2">Uncharacterized protein</fullName>
    </submittedName>
</protein>
<keyword evidence="1" id="KW-0472">Membrane</keyword>
<evidence type="ECO:0000313" key="3">
    <source>
        <dbReference type="Proteomes" id="UP001164803"/>
    </source>
</evidence>
<keyword evidence="3" id="KW-1185">Reference proteome</keyword>
<dbReference type="EMBL" id="CP104064">
    <property type="protein sequence ID" value="WAH36905.1"/>
    <property type="molecule type" value="Genomic_DNA"/>
</dbReference>
<dbReference type="RefSeq" id="WP_268044307.1">
    <property type="nucleotide sequence ID" value="NZ_CP104064.1"/>
</dbReference>
<evidence type="ECO:0000256" key="1">
    <source>
        <dbReference type="SAM" id="Phobius"/>
    </source>
</evidence>
<organism evidence="2 3">
    <name type="scientific">Alicyclobacillus dauci</name>
    <dbReference type="NCBI Taxonomy" id="1475485"/>
    <lineage>
        <taxon>Bacteria</taxon>
        <taxon>Bacillati</taxon>
        <taxon>Bacillota</taxon>
        <taxon>Bacilli</taxon>
        <taxon>Bacillales</taxon>
        <taxon>Alicyclobacillaceae</taxon>
        <taxon>Alicyclobacillus</taxon>
    </lineage>
</organism>
<name>A0ABY6Z4H9_9BACL</name>
<keyword evidence="1" id="KW-0812">Transmembrane</keyword>
<dbReference type="Proteomes" id="UP001164803">
    <property type="component" value="Chromosome"/>
</dbReference>
<reference evidence="2" key="1">
    <citation type="submission" date="2022-08" db="EMBL/GenBank/DDBJ databases">
        <title>Alicyclobacillus dauci DSM2870, complete genome.</title>
        <authorList>
            <person name="Wang Q."/>
            <person name="Cai R."/>
            <person name="Wang Z."/>
        </authorList>
    </citation>
    <scope>NUCLEOTIDE SEQUENCE</scope>
    <source>
        <strain evidence="2">DSM 28700</strain>
    </source>
</reference>
<gene>
    <name evidence="2" type="ORF">NZD86_22535</name>
</gene>
<proteinExistence type="predicted"/>
<feature type="transmembrane region" description="Helical" evidence="1">
    <location>
        <begin position="33"/>
        <end position="49"/>
    </location>
</feature>
<keyword evidence="1" id="KW-1133">Transmembrane helix</keyword>
<accession>A0ABY6Z4H9</accession>
<sequence length="57" mass="6124">MLSTISLGFVLLAGFVLLLLEHGRSFYQGLGGFMMLGAVVTAGAIDIRLRSPELRKS</sequence>
<evidence type="ECO:0000313" key="2">
    <source>
        <dbReference type="EMBL" id="WAH36905.1"/>
    </source>
</evidence>